<accession>A0A3P8KI29</accession>
<dbReference type="AlphaFoldDB" id="A0A3P8KI29"/>
<dbReference type="Proteomes" id="UP000269396">
    <property type="component" value="Unassembled WGS sequence"/>
</dbReference>
<sequence>MVTLIAAIVVGIHTWLSPTLTSTSIGLCFRRAA</sequence>
<proteinExistence type="predicted"/>
<keyword evidence="2" id="KW-1185">Reference proteome</keyword>
<organism evidence="1 2">
    <name type="scientific">Schistosoma mattheei</name>
    <dbReference type="NCBI Taxonomy" id="31246"/>
    <lineage>
        <taxon>Eukaryota</taxon>
        <taxon>Metazoa</taxon>
        <taxon>Spiralia</taxon>
        <taxon>Lophotrochozoa</taxon>
        <taxon>Platyhelminthes</taxon>
        <taxon>Trematoda</taxon>
        <taxon>Digenea</taxon>
        <taxon>Strigeidida</taxon>
        <taxon>Schistosomatoidea</taxon>
        <taxon>Schistosomatidae</taxon>
        <taxon>Schistosoma</taxon>
    </lineage>
</organism>
<reference evidence="1 2" key="1">
    <citation type="submission" date="2018-11" db="EMBL/GenBank/DDBJ databases">
        <authorList>
            <consortium name="Pathogen Informatics"/>
        </authorList>
    </citation>
    <scope>NUCLEOTIDE SEQUENCE [LARGE SCALE GENOMIC DNA]</scope>
    <source>
        <strain>Denwood</strain>
        <strain evidence="2">Zambia</strain>
    </source>
</reference>
<dbReference type="EMBL" id="UZAL01042215">
    <property type="protein sequence ID" value="VDP79699.1"/>
    <property type="molecule type" value="Genomic_DNA"/>
</dbReference>
<name>A0A3P8KI29_9TREM</name>
<evidence type="ECO:0000313" key="1">
    <source>
        <dbReference type="EMBL" id="VDP79699.1"/>
    </source>
</evidence>
<protein>
    <submittedName>
        <fullName evidence="1">Uncharacterized protein</fullName>
    </submittedName>
</protein>
<evidence type="ECO:0000313" key="2">
    <source>
        <dbReference type="Proteomes" id="UP000269396"/>
    </source>
</evidence>
<gene>
    <name evidence="1" type="ORF">SMTD_LOCUS19391</name>
</gene>